<reference evidence="1" key="1">
    <citation type="journal article" date="2021" name="Proc. Natl. Acad. Sci. U.S.A.">
        <title>A Catalog of Tens of Thousands of Viruses from Human Metagenomes Reveals Hidden Associations with Chronic Diseases.</title>
        <authorList>
            <person name="Tisza M.J."/>
            <person name="Buck C.B."/>
        </authorList>
    </citation>
    <scope>NUCLEOTIDE SEQUENCE</scope>
    <source>
        <strain evidence="1">CtoGb15</strain>
    </source>
</reference>
<sequence length="104" mass="11484">MRLIDADKIVEVAEHAYGEWNKAMAAAEGRQINRCFKMQELCKAVKGIADDCPTIDPESLRPTAHWITDSSDSTNVVCSACNAISFAAYNFCPHCGKRMVNTDD</sequence>
<proteinExistence type="predicted"/>
<name>A0A8S5VXL4_9CAUD</name>
<evidence type="ECO:0000313" key="1">
    <source>
        <dbReference type="EMBL" id="DAI06121.1"/>
    </source>
</evidence>
<organism evidence="1">
    <name type="scientific">Ackermannviridae sp</name>
    <dbReference type="NCBI Taxonomy" id="2831612"/>
    <lineage>
        <taxon>Viruses</taxon>
        <taxon>Duplodnaviria</taxon>
        <taxon>Heunggongvirae</taxon>
        <taxon>Uroviricota</taxon>
        <taxon>Caudoviricetes</taxon>
        <taxon>Pantevenvirales</taxon>
        <taxon>Ackermannviridae</taxon>
    </lineage>
</organism>
<dbReference type="EMBL" id="BK024707">
    <property type="protein sequence ID" value="DAI06121.1"/>
    <property type="molecule type" value="Genomic_DNA"/>
</dbReference>
<protein>
    <submittedName>
        <fullName evidence="1">PROTEIN/RNA Complex, archaeal, ribosomal, 50S, protein.0A</fullName>
    </submittedName>
</protein>
<accession>A0A8S5VXL4</accession>